<comment type="caution">
    <text evidence="2">The sequence shown here is derived from an EMBL/GenBank/DDBJ whole genome shotgun (WGS) entry which is preliminary data.</text>
</comment>
<proteinExistence type="predicted"/>
<keyword evidence="3" id="KW-1185">Reference proteome</keyword>
<keyword evidence="1" id="KW-1133">Transmembrane helix</keyword>
<sequence>MMLSNKNINDATALVVHKKYFLNSQKELVDTQCPTVKVKLSEACVLDRNLFWATTKQYSKSSLNQIFNIIKAQSKALPPFEGTFFWRARNLSKSHFSIEYFVIPKDVYQLIPDSCEFILPLYCEVEDSNNWPLSLAHKNSSQLSLSESQLLWFDLIGLRIKRSKPKRSERISNRNLVYGLLAAGVITATVLTSYVFWNKMTLDSAKELNQAQVNESIDKRRQYNNQIDSVKELQQFLADNPNVLNKLAGLQLNVRDVLFERVTVIPKGVELRGVTVGSATDLLKQVVSSPGVKEAKFSGPVIKQKAGGEAFTIEVVWL</sequence>
<evidence type="ECO:0000256" key="1">
    <source>
        <dbReference type="SAM" id="Phobius"/>
    </source>
</evidence>
<dbReference type="RefSeq" id="WP_128728756.1">
    <property type="nucleotide sequence ID" value="NZ_CAXNSI010000002.1"/>
</dbReference>
<feature type="transmembrane region" description="Helical" evidence="1">
    <location>
        <begin position="176"/>
        <end position="197"/>
    </location>
</feature>
<keyword evidence="1" id="KW-0812">Transmembrane</keyword>
<accession>A0A8T6YKW6</accession>
<gene>
    <name evidence="2" type="ORF">CWC29_000960</name>
</gene>
<dbReference type="Proteomes" id="UP000307537">
    <property type="component" value="Unassembled WGS sequence"/>
</dbReference>
<name>A0A8T6YKW6_9GAMM</name>
<reference evidence="2" key="1">
    <citation type="submission" date="2019-10" db="EMBL/GenBank/DDBJ databases">
        <authorList>
            <person name="Paulsen S."/>
        </authorList>
    </citation>
    <scope>NUCLEOTIDE SEQUENCE</scope>
    <source>
        <strain evidence="2">S4498</strain>
    </source>
</reference>
<evidence type="ECO:0000313" key="3">
    <source>
        <dbReference type="Proteomes" id="UP000307537"/>
    </source>
</evidence>
<protein>
    <submittedName>
        <fullName evidence="2">Uncharacterized protein</fullName>
    </submittedName>
</protein>
<organism evidence="2 3">
    <name type="scientific">Pseudoalteromonas galatheae</name>
    <dbReference type="NCBI Taxonomy" id="579562"/>
    <lineage>
        <taxon>Bacteria</taxon>
        <taxon>Pseudomonadati</taxon>
        <taxon>Pseudomonadota</taxon>
        <taxon>Gammaproteobacteria</taxon>
        <taxon>Alteromonadales</taxon>
        <taxon>Pseudoalteromonadaceae</taxon>
        <taxon>Pseudoalteromonas</taxon>
    </lineage>
</organism>
<dbReference type="AlphaFoldDB" id="A0A8T6YKW6"/>
<dbReference type="EMBL" id="PNCO02000001">
    <property type="protein sequence ID" value="NKC17422.1"/>
    <property type="molecule type" value="Genomic_DNA"/>
</dbReference>
<keyword evidence="1" id="KW-0472">Membrane</keyword>
<evidence type="ECO:0000313" key="2">
    <source>
        <dbReference type="EMBL" id="NKC17422.1"/>
    </source>
</evidence>